<dbReference type="InterPro" id="IPR039196">
    <property type="entry name" value="Fmc1"/>
</dbReference>
<dbReference type="GO" id="GO:0033615">
    <property type="term" value="P:mitochondrial proton-transporting ATP synthase complex assembly"/>
    <property type="evidence" value="ECO:0007669"/>
    <property type="project" value="InterPro"/>
</dbReference>
<proteinExistence type="predicted"/>
<evidence type="ECO:0000313" key="1">
    <source>
        <dbReference type="EMBL" id="RPB23263.1"/>
    </source>
</evidence>
<sequence>MASTTRSIYRSLLRELPPLTASPKQIKTTPAHMFLRKSFQSRDAVGRAEQIRDYLKAQRVYVALLERYNPNLRIEEEDRVKLSARRVGFEMPKEVK</sequence>
<protein>
    <recommendedName>
        <fullName evidence="3">Ras guanyl-nucleotide exchange factor RasGEF</fullName>
    </recommendedName>
</protein>
<dbReference type="AlphaFoldDB" id="A0A3N4LK10"/>
<accession>A0A3N4LK10</accession>
<dbReference type="Proteomes" id="UP000267821">
    <property type="component" value="Unassembled WGS sequence"/>
</dbReference>
<dbReference type="InParanoid" id="A0A3N4LK10"/>
<dbReference type="PANTHER" id="PTHR28015">
    <property type="entry name" value="ATP SYNTHASE ASSEMBLY FACTOR FMC1, MITOCHONDRIAL"/>
    <property type="match status" value="1"/>
</dbReference>
<evidence type="ECO:0000313" key="2">
    <source>
        <dbReference type="Proteomes" id="UP000267821"/>
    </source>
</evidence>
<organism evidence="1 2">
    <name type="scientific">Terfezia boudieri ATCC MYA-4762</name>
    <dbReference type="NCBI Taxonomy" id="1051890"/>
    <lineage>
        <taxon>Eukaryota</taxon>
        <taxon>Fungi</taxon>
        <taxon>Dikarya</taxon>
        <taxon>Ascomycota</taxon>
        <taxon>Pezizomycotina</taxon>
        <taxon>Pezizomycetes</taxon>
        <taxon>Pezizales</taxon>
        <taxon>Pezizaceae</taxon>
        <taxon>Terfezia</taxon>
    </lineage>
</organism>
<dbReference type="EMBL" id="ML121547">
    <property type="protein sequence ID" value="RPB23263.1"/>
    <property type="molecule type" value="Genomic_DNA"/>
</dbReference>
<dbReference type="PANTHER" id="PTHR28015:SF1">
    <property type="entry name" value="ATP SYNTHASE ASSEMBLY FACTOR FMC1, MITOCHONDRIAL"/>
    <property type="match status" value="1"/>
</dbReference>
<keyword evidence="2" id="KW-1185">Reference proteome</keyword>
<gene>
    <name evidence="1" type="ORF">L211DRAFT_281892</name>
</gene>
<dbReference type="Pfam" id="PF13233">
    <property type="entry name" value="Complex1_LYR_2"/>
    <property type="match status" value="1"/>
</dbReference>
<reference evidence="1 2" key="1">
    <citation type="journal article" date="2018" name="Nat. Ecol. Evol.">
        <title>Pezizomycetes genomes reveal the molecular basis of ectomycorrhizal truffle lifestyle.</title>
        <authorList>
            <person name="Murat C."/>
            <person name="Payen T."/>
            <person name="Noel B."/>
            <person name="Kuo A."/>
            <person name="Morin E."/>
            <person name="Chen J."/>
            <person name="Kohler A."/>
            <person name="Krizsan K."/>
            <person name="Balestrini R."/>
            <person name="Da Silva C."/>
            <person name="Montanini B."/>
            <person name="Hainaut M."/>
            <person name="Levati E."/>
            <person name="Barry K.W."/>
            <person name="Belfiori B."/>
            <person name="Cichocki N."/>
            <person name="Clum A."/>
            <person name="Dockter R.B."/>
            <person name="Fauchery L."/>
            <person name="Guy J."/>
            <person name="Iotti M."/>
            <person name="Le Tacon F."/>
            <person name="Lindquist E.A."/>
            <person name="Lipzen A."/>
            <person name="Malagnac F."/>
            <person name="Mello A."/>
            <person name="Molinier V."/>
            <person name="Miyauchi S."/>
            <person name="Poulain J."/>
            <person name="Riccioni C."/>
            <person name="Rubini A."/>
            <person name="Sitrit Y."/>
            <person name="Splivallo R."/>
            <person name="Traeger S."/>
            <person name="Wang M."/>
            <person name="Zifcakova L."/>
            <person name="Wipf D."/>
            <person name="Zambonelli A."/>
            <person name="Paolocci F."/>
            <person name="Nowrousian M."/>
            <person name="Ottonello S."/>
            <person name="Baldrian P."/>
            <person name="Spatafora J.W."/>
            <person name="Henrissat B."/>
            <person name="Nagy L.G."/>
            <person name="Aury J.M."/>
            <person name="Wincker P."/>
            <person name="Grigoriev I.V."/>
            <person name="Bonfante P."/>
            <person name="Martin F.M."/>
        </authorList>
    </citation>
    <scope>NUCLEOTIDE SEQUENCE [LARGE SCALE GENOMIC DNA]</scope>
    <source>
        <strain evidence="1 2">ATCC MYA-4762</strain>
    </source>
</reference>
<dbReference type="OrthoDB" id="15893at2759"/>
<name>A0A3N4LK10_9PEZI</name>
<dbReference type="GO" id="GO:0005759">
    <property type="term" value="C:mitochondrial matrix"/>
    <property type="evidence" value="ECO:0007669"/>
    <property type="project" value="TreeGrafter"/>
</dbReference>
<evidence type="ECO:0008006" key="3">
    <source>
        <dbReference type="Google" id="ProtNLM"/>
    </source>
</evidence>
<dbReference type="STRING" id="1051890.A0A3N4LK10"/>